<feature type="transmembrane region" description="Helical" evidence="1">
    <location>
        <begin position="113"/>
        <end position="133"/>
    </location>
</feature>
<reference evidence="3 4" key="1">
    <citation type="submission" date="2017-04" db="EMBL/GenBank/DDBJ databases">
        <authorList>
            <person name="Afonso C.L."/>
            <person name="Miller P.J."/>
            <person name="Scott M.A."/>
            <person name="Spackman E."/>
            <person name="Goraichik I."/>
            <person name="Dimitrov K.M."/>
            <person name="Suarez D.L."/>
            <person name="Swayne D.E."/>
        </authorList>
    </citation>
    <scope>NUCLEOTIDE SEQUENCE [LARGE SCALE GENOMIC DNA]</scope>
    <source>
        <strain evidence="3 4">DSM 43828</strain>
    </source>
</reference>
<feature type="transmembrane region" description="Helical" evidence="1">
    <location>
        <begin position="57"/>
        <end position="75"/>
    </location>
</feature>
<keyword evidence="1" id="KW-0812">Transmembrane</keyword>
<name>A0A1W2CWY6_KIBAR</name>
<dbReference type="OrthoDB" id="9886609at2"/>
<evidence type="ECO:0000256" key="1">
    <source>
        <dbReference type="SAM" id="Phobius"/>
    </source>
</evidence>
<proteinExistence type="predicted"/>
<dbReference type="RefSeq" id="WP_084426354.1">
    <property type="nucleotide sequence ID" value="NZ_FWXV01000002.1"/>
</dbReference>
<feature type="signal peptide" evidence="2">
    <location>
        <begin position="1"/>
        <end position="26"/>
    </location>
</feature>
<keyword evidence="4" id="KW-1185">Reference proteome</keyword>
<evidence type="ECO:0000256" key="2">
    <source>
        <dbReference type="SAM" id="SignalP"/>
    </source>
</evidence>
<evidence type="ECO:0000313" key="3">
    <source>
        <dbReference type="EMBL" id="SMC89759.1"/>
    </source>
</evidence>
<evidence type="ECO:0000313" key="4">
    <source>
        <dbReference type="Proteomes" id="UP000192674"/>
    </source>
</evidence>
<sequence length="145" mass="15350">MDLSNRRRWIASAVLSLLAAGSLALAAFLPLYVSADTSEFGVDVSFTVTVIGWQSTVYPQVFGAALALAAGVLAFRWKGGRLFLVASGAFNLGVMWMLLTLYPPLRAEVDLGPGFWCLIGGALFTLLAALAVFGRSAKREPIAGP</sequence>
<gene>
    <name evidence="3" type="ORF">SAMN05661093_02593</name>
</gene>
<dbReference type="EMBL" id="FWXV01000002">
    <property type="protein sequence ID" value="SMC89759.1"/>
    <property type="molecule type" value="Genomic_DNA"/>
</dbReference>
<feature type="chain" id="PRO_5012190481" evidence="2">
    <location>
        <begin position="27"/>
        <end position="145"/>
    </location>
</feature>
<keyword evidence="1" id="KW-0472">Membrane</keyword>
<dbReference type="AlphaFoldDB" id="A0A1W2CWY6"/>
<keyword evidence="1" id="KW-1133">Transmembrane helix</keyword>
<protein>
    <submittedName>
        <fullName evidence="3">Uncharacterized protein</fullName>
    </submittedName>
</protein>
<organism evidence="3 4">
    <name type="scientific">Kibdelosporangium aridum</name>
    <dbReference type="NCBI Taxonomy" id="2030"/>
    <lineage>
        <taxon>Bacteria</taxon>
        <taxon>Bacillati</taxon>
        <taxon>Actinomycetota</taxon>
        <taxon>Actinomycetes</taxon>
        <taxon>Pseudonocardiales</taxon>
        <taxon>Pseudonocardiaceae</taxon>
        <taxon>Kibdelosporangium</taxon>
    </lineage>
</organism>
<keyword evidence="2" id="KW-0732">Signal</keyword>
<dbReference type="Proteomes" id="UP000192674">
    <property type="component" value="Unassembled WGS sequence"/>
</dbReference>
<accession>A0A1W2CWY6</accession>
<feature type="transmembrane region" description="Helical" evidence="1">
    <location>
        <begin position="82"/>
        <end position="101"/>
    </location>
</feature>